<dbReference type="Pfam" id="PF13276">
    <property type="entry name" value="HTH_21"/>
    <property type="match status" value="1"/>
</dbReference>
<reference evidence="3" key="1">
    <citation type="journal article" date="2015" name="Nature">
        <title>Complex archaea that bridge the gap between prokaryotes and eukaryotes.</title>
        <authorList>
            <person name="Spang A."/>
            <person name="Saw J.H."/>
            <person name="Jorgensen S.L."/>
            <person name="Zaremba-Niedzwiedzka K."/>
            <person name="Martijn J."/>
            <person name="Lind A.E."/>
            <person name="van Eijk R."/>
            <person name="Schleper C."/>
            <person name="Guy L."/>
            <person name="Ettema T.J."/>
        </authorList>
    </citation>
    <scope>NUCLEOTIDE SEQUENCE</scope>
</reference>
<sequence length="163" mass="18743">MTAFIDDHRDVYGVEPICRVLPIAPSTYHEHAARKRDPDRRPARERRDAELCDDIRRVFEANFGVYGFRKVWRQLKREGIDVARCTVARLMRQIGLKGVIRGKPVKTTISYKATPCPLDRVNRQFKAPAVLRPKQAIQSVRKRRLGSSLSHQSSGDGRRMCNC</sequence>
<feature type="region of interest" description="Disordered" evidence="1">
    <location>
        <begin position="142"/>
        <end position="163"/>
    </location>
</feature>
<dbReference type="EMBL" id="LAZR01000198">
    <property type="protein sequence ID" value="KKN82618.1"/>
    <property type="molecule type" value="Genomic_DNA"/>
</dbReference>
<dbReference type="PANTHER" id="PTHR46889:SF4">
    <property type="entry name" value="TRANSPOSASE INSO FOR INSERTION SEQUENCE ELEMENT IS911B-RELATED"/>
    <property type="match status" value="1"/>
</dbReference>
<dbReference type="AlphaFoldDB" id="A0A0F9WUQ8"/>
<organism evidence="3">
    <name type="scientific">marine sediment metagenome</name>
    <dbReference type="NCBI Taxonomy" id="412755"/>
    <lineage>
        <taxon>unclassified sequences</taxon>
        <taxon>metagenomes</taxon>
        <taxon>ecological metagenomes</taxon>
    </lineage>
</organism>
<dbReference type="InterPro" id="IPR025948">
    <property type="entry name" value="HTH-like_dom"/>
</dbReference>
<evidence type="ECO:0000313" key="3">
    <source>
        <dbReference type="EMBL" id="KKN82618.1"/>
    </source>
</evidence>
<comment type="caution">
    <text evidence="3">The sequence shown here is derived from an EMBL/GenBank/DDBJ whole genome shotgun (WGS) entry which is preliminary data.</text>
</comment>
<dbReference type="PANTHER" id="PTHR46889">
    <property type="entry name" value="TRANSPOSASE INSF FOR INSERTION SEQUENCE IS3B-RELATED"/>
    <property type="match status" value="1"/>
</dbReference>
<accession>A0A0F9WUQ8</accession>
<evidence type="ECO:0000256" key="1">
    <source>
        <dbReference type="SAM" id="MobiDB-lite"/>
    </source>
</evidence>
<proteinExistence type="predicted"/>
<gene>
    <name evidence="3" type="ORF">LCGC14_0308050</name>
</gene>
<protein>
    <recommendedName>
        <fullName evidence="2">HTH-like domain-containing protein</fullName>
    </recommendedName>
</protein>
<dbReference type="InterPro" id="IPR050900">
    <property type="entry name" value="Transposase_IS3/IS150/IS904"/>
</dbReference>
<feature type="domain" description="HTH-like" evidence="2">
    <location>
        <begin position="47"/>
        <end position="103"/>
    </location>
</feature>
<name>A0A0F9WUQ8_9ZZZZ</name>
<evidence type="ECO:0000259" key="2">
    <source>
        <dbReference type="Pfam" id="PF13276"/>
    </source>
</evidence>